<dbReference type="KEGG" id="fae:FAES_4709"/>
<dbReference type="PANTHER" id="PTHR48098:SF1">
    <property type="entry name" value="DIACYLGLYCEROL ACYLTRANSFERASE_MYCOLYLTRANSFERASE AG85A"/>
    <property type="match status" value="1"/>
</dbReference>
<dbReference type="SUPFAM" id="SSF53474">
    <property type="entry name" value="alpha/beta-Hydrolases"/>
    <property type="match status" value="1"/>
</dbReference>
<dbReference type="AlphaFoldDB" id="I0KF05"/>
<name>I0KF05_9BACT</name>
<dbReference type="InterPro" id="IPR000801">
    <property type="entry name" value="Esterase-like"/>
</dbReference>
<keyword evidence="2" id="KW-1185">Reference proteome</keyword>
<reference evidence="1 2" key="1">
    <citation type="journal article" date="2012" name="J. Bacteriol.">
        <title>Genome Sequence of Fibrella aestuarina BUZ 2T, a Filamentous Marine Bacterium.</title>
        <authorList>
            <person name="Filippini M."/>
            <person name="Qi W."/>
            <person name="Blom J."/>
            <person name="Goesmann A."/>
            <person name="Smits T.H."/>
            <person name="Bagheri H.C."/>
        </authorList>
    </citation>
    <scope>NUCLEOTIDE SEQUENCE [LARGE SCALE GENOMIC DNA]</scope>
    <source>
        <strain evidence="2">BUZ 2T</strain>
    </source>
</reference>
<dbReference type="HOGENOM" id="CLU_037618_3_1_10"/>
<dbReference type="GO" id="GO:0016747">
    <property type="term" value="F:acyltransferase activity, transferring groups other than amino-acyl groups"/>
    <property type="evidence" value="ECO:0007669"/>
    <property type="project" value="TreeGrafter"/>
</dbReference>
<gene>
    <name evidence="1" type="ORF">FAES_4709</name>
</gene>
<evidence type="ECO:0000313" key="1">
    <source>
        <dbReference type="EMBL" id="CCH02708.1"/>
    </source>
</evidence>
<organism evidence="1 2">
    <name type="scientific">Fibrella aestuarina BUZ 2</name>
    <dbReference type="NCBI Taxonomy" id="1166018"/>
    <lineage>
        <taxon>Bacteria</taxon>
        <taxon>Pseudomonadati</taxon>
        <taxon>Bacteroidota</taxon>
        <taxon>Cytophagia</taxon>
        <taxon>Cytophagales</taxon>
        <taxon>Spirosomataceae</taxon>
        <taxon>Fibrella</taxon>
    </lineage>
</organism>
<dbReference type="InterPro" id="IPR050583">
    <property type="entry name" value="Mycobacterial_A85_antigen"/>
</dbReference>
<dbReference type="InterPro" id="IPR029058">
    <property type="entry name" value="AB_hydrolase_fold"/>
</dbReference>
<dbReference type="PANTHER" id="PTHR48098">
    <property type="entry name" value="ENTEROCHELIN ESTERASE-RELATED"/>
    <property type="match status" value="1"/>
</dbReference>
<dbReference type="STRING" id="1166018.FAES_4709"/>
<dbReference type="PATRIC" id="fig|1166018.3.peg.1677"/>
<protein>
    <submittedName>
        <fullName evidence="1">Putative esterase</fullName>
    </submittedName>
</protein>
<accession>I0KF05</accession>
<dbReference type="Gene3D" id="3.40.50.1820">
    <property type="entry name" value="alpha/beta hydrolase"/>
    <property type="match status" value="1"/>
</dbReference>
<evidence type="ECO:0000313" key="2">
    <source>
        <dbReference type="Proteomes" id="UP000011058"/>
    </source>
</evidence>
<dbReference type="eggNOG" id="COG0627">
    <property type="taxonomic scope" value="Bacteria"/>
</dbReference>
<dbReference type="Pfam" id="PF00756">
    <property type="entry name" value="Esterase"/>
    <property type="match status" value="1"/>
</dbReference>
<proteinExistence type="predicted"/>
<dbReference type="EMBL" id="HE796683">
    <property type="protein sequence ID" value="CCH02708.1"/>
    <property type="molecule type" value="Genomic_DNA"/>
</dbReference>
<sequence>MTKNQPPSTVPDQREATCVSNYANNTYLIPNTPMRHLFRLTYLLPLFLAVCTFSFAAKVDTVDTYSASMKKTIKAVVITPDSYTTGAELPVVYLLHGYSGNYGDWIRRSAALPATVDAQNLIVVCPDGNYGSWYFDSPADPAFRYETYVANELVAWVDSHYKTIKTRQGRAITGLSMGGHGALYLAMRHQDVFGAAGSMSGGVDIRPFPNNWDIAKRLGTYAQFPDRWEQNTVINLLHLLTPGALSLIIDCGTEDFFFRVNNNLHDKLLERNIAHDYITRPGGHNWPYWNTAVTHQLLYMRQYFDKAQKRS</sequence>
<dbReference type="Proteomes" id="UP000011058">
    <property type="component" value="Chromosome"/>
</dbReference>